<evidence type="ECO:0000256" key="1">
    <source>
        <dbReference type="SAM" id="MobiDB-lite"/>
    </source>
</evidence>
<evidence type="ECO:0000313" key="4">
    <source>
        <dbReference type="Proteomes" id="UP000012046"/>
    </source>
</evidence>
<feature type="transmembrane region" description="Helical" evidence="2">
    <location>
        <begin position="163"/>
        <end position="184"/>
    </location>
</feature>
<gene>
    <name evidence="3" type="ORF">AJE_06586</name>
</gene>
<keyword evidence="4" id="KW-1185">Reference proteome</keyword>
<dbReference type="EMBL" id="AHTH01000015">
    <property type="protein sequence ID" value="EHR41415.1"/>
    <property type="molecule type" value="Genomic_DNA"/>
</dbReference>
<sequence length="190" mass="20933">MVSQKFKTVVQDLDVAKIQSHILVDINLDRNRESFLLAEYAAYADSVLASNGLSLFNEDNKDSRFISDSNSWDKKLWTDLRIELEYNFSRKRFNNIVTVMKHLRESGHPDFQPRIKPPKSAASSKNHSADSSDSQSSSNYNRNNFGLGALGGGLAGGVLGKMVGVTFGGVVLGVAVGLAAVYYLNQRNDE</sequence>
<accession>H3ZD92</accession>
<dbReference type="Proteomes" id="UP000012046">
    <property type="component" value="Unassembled WGS sequence"/>
</dbReference>
<organism evidence="3 4">
    <name type="scientific">Alishewanella jeotgali KCTC 22429</name>
    <dbReference type="NCBI Taxonomy" id="1129374"/>
    <lineage>
        <taxon>Bacteria</taxon>
        <taxon>Pseudomonadati</taxon>
        <taxon>Pseudomonadota</taxon>
        <taxon>Gammaproteobacteria</taxon>
        <taxon>Alteromonadales</taxon>
        <taxon>Alteromonadaceae</taxon>
        <taxon>Alishewanella</taxon>
    </lineage>
</organism>
<name>H3ZD92_9ALTE</name>
<evidence type="ECO:0000256" key="2">
    <source>
        <dbReference type="SAM" id="Phobius"/>
    </source>
</evidence>
<dbReference type="AlphaFoldDB" id="H3ZD92"/>
<keyword evidence="2" id="KW-0472">Membrane</keyword>
<evidence type="ECO:0000313" key="3">
    <source>
        <dbReference type="EMBL" id="EHR41415.1"/>
    </source>
</evidence>
<comment type="caution">
    <text evidence="3">The sequence shown here is derived from an EMBL/GenBank/DDBJ whole genome shotgun (WGS) entry which is preliminary data.</text>
</comment>
<proteinExistence type="predicted"/>
<keyword evidence="2" id="KW-0812">Transmembrane</keyword>
<reference evidence="3 4" key="1">
    <citation type="journal article" date="2012" name="J. Bacteriol.">
        <title>Genome Sequence of Extracellular-Protease-Producing Alishewanella jeotgali Isolated from Traditional Korean Fermented Seafood.</title>
        <authorList>
            <person name="Jung J."/>
            <person name="Chun J."/>
            <person name="Park W."/>
        </authorList>
    </citation>
    <scope>NUCLEOTIDE SEQUENCE [LARGE SCALE GENOMIC DNA]</scope>
    <source>
        <strain evidence="3 4">KCTC 22429</strain>
    </source>
</reference>
<keyword evidence="2" id="KW-1133">Transmembrane helix</keyword>
<dbReference type="STRING" id="1129374.AJE_06586"/>
<dbReference type="RefSeq" id="WP_008950196.1">
    <property type="nucleotide sequence ID" value="NZ_AHTH01000015.1"/>
</dbReference>
<protein>
    <submittedName>
        <fullName evidence="3">Uncharacterized protein</fullName>
    </submittedName>
</protein>
<feature type="compositionally biased region" description="Low complexity" evidence="1">
    <location>
        <begin position="120"/>
        <end position="138"/>
    </location>
</feature>
<feature type="region of interest" description="Disordered" evidence="1">
    <location>
        <begin position="107"/>
        <end position="138"/>
    </location>
</feature>
<dbReference type="PATRIC" id="fig|1129374.4.peg.1322"/>